<dbReference type="PANTHER" id="PTHR47027:SF20">
    <property type="entry name" value="REVERSE TRANSCRIPTASE-LIKE PROTEIN WITH RNA-DIRECTED DNA POLYMERASE DOMAIN"/>
    <property type="match status" value="1"/>
</dbReference>
<protein>
    <recommendedName>
        <fullName evidence="1">Reverse transcriptase domain-containing protein</fullName>
    </recommendedName>
</protein>
<dbReference type="InterPro" id="IPR000477">
    <property type="entry name" value="RT_dom"/>
</dbReference>
<dbReference type="HOGENOM" id="CLU_1551523_0_0_1"/>
<reference evidence="2" key="1">
    <citation type="journal article" date="2011" name="Proc. Natl. Acad. Sci. U.S.A.">
        <title>The genome of the fire ant Solenopsis invicta.</title>
        <authorList>
            <person name="Wurm Y."/>
            <person name="Wang J."/>
            <person name="Riba-Grognuz O."/>
            <person name="Corona M."/>
            <person name="Nygaard S."/>
            <person name="Hunt B.G."/>
            <person name="Ingram K.K."/>
            <person name="Falquet L."/>
            <person name="Nipitwattanaphon M."/>
            <person name="Gotzek D."/>
            <person name="Dijkstra M.B."/>
            <person name="Oettler J."/>
            <person name="Comtesse F."/>
            <person name="Shih C.J."/>
            <person name="Wu W.J."/>
            <person name="Yang C.C."/>
            <person name="Thomas J."/>
            <person name="Beaudoing E."/>
            <person name="Pradervand S."/>
            <person name="Flegel V."/>
            <person name="Cook E.D."/>
            <person name="Fabbretti R."/>
            <person name="Stockinger H."/>
            <person name="Long L."/>
            <person name="Farmerie W.G."/>
            <person name="Oakey J."/>
            <person name="Boomsma J.J."/>
            <person name="Pamilo P."/>
            <person name="Yi S.V."/>
            <person name="Heinze J."/>
            <person name="Goodisman M.A."/>
            <person name="Farinelli L."/>
            <person name="Harshman K."/>
            <person name="Hulo N."/>
            <person name="Cerutti L."/>
            <person name="Xenarios I."/>
            <person name="Shoemaker D."/>
            <person name="Keller L."/>
        </authorList>
    </citation>
    <scope>NUCLEOTIDE SEQUENCE [LARGE SCALE GENOMIC DNA]</scope>
</reference>
<proteinExistence type="predicted"/>
<name>E9IUB0_SOLIN</name>
<gene>
    <name evidence="2" type="ORF">SINV_12980</name>
</gene>
<sequence>MNRESKLLVEALEETGGIFNGGEKGDKKGKWTYPGGKGESVLDYVMGDEDKPLHFGKGRMAGIFHGGFRRHGEKDDLEVYMKKGGWEGVKLKGEKIYTLAYADDNVLLAEKEDEMRAMMSILKRYMREKRLEVNVRKSKIMRFGKGGGRRRKVRWRWKDKEVEEVRRYKYLRY</sequence>
<evidence type="ECO:0000259" key="1">
    <source>
        <dbReference type="Pfam" id="PF00078"/>
    </source>
</evidence>
<dbReference type="EMBL" id="GL765917">
    <property type="protein sequence ID" value="EFZ15844.1"/>
    <property type="molecule type" value="Genomic_DNA"/>
</dbReference>
<accession>E9IUB0</accession>
<dbReference type="Pfam" id="PF00078">
    <property type="entry name" value="RVT_1"/>
    <property type="match status" value="1"/>
</dbReference>
<dbReference type="AlphaFoldDB" id="E9IUB0"/>
<evidence type="ECO:0000313" key="2">
    <source>
        <dbReference type="EMBL" id="EFZ15844.1"/>
    </source>
</evidence>
<feature type="non-terminal residue" evidence="2">
    <location>
        <position position="173"/>
    </location>
</feature>
<organism>
    <name type="scientific">Solenopsis invicta</name>
    <name type="common">Red imported fire ant</name>
    <name type="synonym">Solenopsis wagneri</name>
    <dbReference type="NCBI Taxonomy" id="13686"/>
    <lineage>
        <taxon>Eukaryota</taxon>
        <taxon>Metazoa</taxon>
        <taxon>Ecdysozoa</taxon>
        <taxon>Arthropoda</taxon>
        <taxon>Hexapoda</taxon>
        <taxon>Insecta</taxon>
        <taxon>Pterygota</taxon>
        <taxon>Neoptera</taxon>
        <taxon>Endopterygota</taxon>
        <taxon>Hymenoptera</taxon>
        <taxon>Apocrita</taxon>
        <taxon>Aculeata</taxon>
        <taxon>Formicoidea</taxon>
        <taxon>Formicidae</taxon>
        <taxon>Myrmicinae</taxon>
        <taxon>Solenopsis</taxon>
    </lineage>
</organism>
<feature type="domain" description="Reverse transcriptase" evidence="1">
    <location>
        <begin position="95"/>
        <end position="164"/>
    </location>
</feature>
<dbReference type="PANTHER" id="PTHR47027">
    <property type="entry name" value="REVERSE TRANSCRIPTASE DOMAIN-CONTAINING PROTEIN"/>
    <property type="match status" value="1"/>
</dbReference>